<evidence type="ECO:0000313" key="1">
    <source>
        <dbReference type="EMBL" id="OIQ70582.1"/>
    </source>
</evidence>
<sequence length="134" mass="14543">MPDGEHPAIAEVARLTEALEAERDVTAQLTERVRALHEKQGAAPQDEARVDTLARQLDAQGVELQRLKQSNVQLRETMQAMRDAMAKGVHDPALINKSMAAELDALRATRAAEIAELDGILSELKPLIGEASDA</sequence>
<accession>A0A1J5PGM6</accession>
<dbReference type="EMBL" id="MLJW01004132">
    <property type="protein sequence ID" value="OIQ70582.1"/>
    <property type="molecule type" value="Genomic_DNA"/>
</dbReference>
<proteinExistence type="predicted"/>
<comment type="caution">
    <text evidence="1">The sequence shown here is derived from an EMBL/GenBank/DDBJ whole genome shotgun (WGS) entry which is preliminary data.</text>
</comment>
<dbReference type="AlphaFoldDB" id="A0A1J5PGM6"/>
<gene>
    <name evidence="1" type="ORF">GALL_478070</name>
</gene>
<reference evidence="1" key="1">
    <citation type="submission" date="2016-10" db="EMBL/GenBank/DDBJ databases">
        <title>Sequence of Gallionella enrichment culture.</title>
        <authorList>
            <person name="Poehlein A."/>
            <person name="Muehling M."/>
            <person name="Daniel R."/>
        </authorList>
    </citation>
    <scope>NUCLEOTIDE SEQUENCE</scope>
</reference>
<name>A0A1J5PGM6_9ZZZZ</name>
<protein>
    <submittedName>
        <fullName evidence="1">Uncharacterized protein</fullName>
    </submittedName>
</protein>
<organism evidence="1">
    <name type="scientific">mine drainage metagenome</name>
    <dbReference type="NCBI Taxonomy" id="410659"/>
    <lineage>
        <taxon>unclassified sequences</taxon>
        <taxon>metagenomes</taxon>
        <taxon>ecological metagenomes</taxon>
    </lineage>
</organism>